<sequence>MRKKHKPKEKLETDIEISIVESLHYDFGTIRAATDNFFDANKLGKGGFGIVHKGKLPSGKEIAVKMLSMNSGQGDLEFKNEVVLVARLQHRNLVRLLGFSLKGSERLLIYEFVDNGSFDHFLFGNILFEVYNISYNKLATHCHMPNWTCRSNQATMFGLG</sequence>
<dbReference type="InterPro" id="IPR017441">
    <property type="entry name" value="Protein_kinase_ATP_BS"/>
</dbReference>
<keyword evidence="13" id="KW-0325">Glycoprotein</keyword>
<evidence type="ECO:0000256" key="10">
    <source>
        <dbReference type="ARBA" id="ARBA00022989"/>
    </source>
</evidence>
<keyword evidence="4" id="KW-0812">Transmembrane</keyword>
<dbReference type="EMBL" id="JBFOLJ010000013">
    <property type="protein sequence ID" value="KAL2484043.1"/>
    <property type="molecule type" value="Genomic_DNA"/>
</dbReference>
<evidence type="ECO:0000313" key="16">
    <source>
        <dbReference type="EMBL" id="KAL2484043.1"/>
    </source>
</evidence>
<evidence type="ECO:0000256" key="4">
    <source>
        <dbReference type="ARBA" id="ARBA00022692"/>
    </source>
</evidence>
<keyword evidence="11" id="KW-0472">Membrane</keyword>
<evidence type="ECO:0000256" key="1">
    <source>
        <dbReference type="ARBA" id="ARBA00004167"/>
    </source>
</evidence>
<name>A0ABD1R8C7_9LAMI</name>
<comment type="caution">
    <text evidence="16">The sequence shown here is derived from an EMBL/GenBank/DDBJ whole genome shotgun (WGS) entry which is preliminary data.</text>
</comment>
<dbReference type="PROSITE" id="PS50011">
    <property type="entry name" value="PROTEIN_KINASE_DOM"/>
    <property type="match status" value="1"/>
</dbReference>
<dbReference type="Pfam" id="PF07714">
    <property type="entry name" value="PK_Tyr_Ser-Thr"/>
    <property type="match status" value="1"/>
</dbReference>
<dbReference type="AlphaFoldDB" id="A0ABD1R8C7"/>
<evidence type="ECO:0000256" key="14">
    <source>
        <dbReference type="PROSITE-ProRule" id="PRU10141"/>
    </source>
</evidence>
<keyword evidence="7 14" id="KW-0547">Nucleotide-binding</keyword>
<evidence type="ECO:0000256" key="8">
    <source>
        <dbReference type="ARBA" id="ARBA00022777"/>
    </source>
</evidence>
<keyword evidence="3" id="KW-0808">Transferase</keyword>
<accession>A0ABD1R8C7</accession>
<keyword evidence="2" id="KW-0723">Serine/threonine-protein kinase</keyword>
<evidence type="ECO:0000256" key="3">
    <source>
        <dbReference type="ARBA" id="ARBA00022679"/>
    </source>
</evidence>
<dbReference type="SMART" id="SM00219">
    <property type="entry name" value="TyrKc"/>
    <property type="match status" value="1"/>
</dbReference>
<evidence type="ECO:0000313" key="17">
    <source>
        <dbReference type="Proteomes" id="UP001604277"/>
    </source>
</evidence>
<dbReference type="GO" id="GO:0016020">
    <property type="term" value="C:membrane"/>
    <property type="evidence" value="ECO:0007669"/>
    <property type="project" value="UniProtKB-SubCell"/>
</dbReference>
<dbReference type="InterPro" id="IPR000719">
    <property type="entry name" value="Prot_kinase_dom"/>
</dbReference>
<dbReference type="InterPro" id="IPR001245">
    <property type="entry name" value="Ser-Thr/Tyr_kinase_cat_dom"/>
</dbReference>
<dbReference type="PANTHER" id="PTHR27002:SF181">
    <property type="entry name" value="RECEPTOR-LIKE SERINE_THREONINE-PROTEIN KINASE"/>
    <property type="match status" value="1"/>
</dbReference>
<keyword evidence="17" id="KW-1185">Reference proteome</keyword>
<organism evidence="16 17">
    <name type="scientific">Forsythia ovata</name>
    <dbReference type="NCBI Taxonomy" id="205694"/>
    <lineage>
        <taxon>Eukaryota</taxon>
        <taxon>Viridiplantae</taxon>
        <taxon>Streptophyta</taxon>
        <taxon>Embryophyta</taxon>
        <taxon>Tracheophyta</taxon>
        <taxon>Spermatophyta</taxon>
        <taxon>Magnoliopsida</taxon>
        <taxon>eudicotyledons</taxon>
        <taxon>Gunneridae</taxon>
        <taxon>Pentapetalae</taxon>
        <taxon>asterids</taxon>
        <taxon>lamiids</taxon>
        <taxon>Lamiales</taxon>
        <taxon>Oleaceae</taxon>
        <taxon>Forsythieae</taxon>
        <taxon>Forsythia</taxon>
    </lineage>
</organism>
<keyword evidence="8" id="KW-0418">Kinase</keyword>
<keyword evidence="9 14" id="KW-0067">ATP-binding</keyword>
<keyword evidence="5" id="KW-0732">Signal</keyword>
<gene>
    <name evidence="16" type="ORF">Fot_45487</name>
</gene>
<evidence type="ECO:0000256" key="12">
    <source>
        <dbReference type="ARBA" id="ARBA00023170"/>
    </source>
</evidence>
<dbReference type="GO" id="GO:0004674">
    <property type="term" value="F:protein serine/threonine kinase activity"/>
    <property type="evidence" value="ECO:0007669"/>
    <property type="project" value="UniProtKB-KW"/>
</dbReference>
<dbReference type="Proteomes" id="UP001604277">
    <property type="component" value="Unassembled WGS sequence"/>
</dbReference>
<dbReference type="SUPFAM" id="SSF56112">
    <property type="entry name" value="Protein kinase-like (PK-like)"/>
    <property type="match status" value="1"/>
</dbReference>
<dbReference type="PANTHER" id="PTHR27002">
    <property type="entry name" value="RECEPTOR-LIKE SERINE/THREONINE-PROTEIN KINASE SD1-8"/>
    <property type="match status" value="1"/>
</dbReference>
<feature type="domain" description="Protein kinase" evidence="15">
    <location>
        <begin position="37"/>
        <end position="160"/>
    </location>
</feature>
<dbReference type="InterPro" id="IPR011009">
    <property type="entry name" value="Kinase-like_dom_sf"/>
</dbReference>
<dbReference type="GO" id="GO:0005524">
    <property type="term" value="F:ATP binding"/>
    <property type="evidence" value="ECO:0007669"/>
    <property type="project" value="UniProtKB-UniRule"/>
</dbReference>
<evidence type="ECO:0000256" key="11">
    <source>
        <dbReference type="ARBA" id="ARBA00023136"/>
    </source>
</evidence>
<evidence type="ECO:0000256" key="9">
    <source>
        <dbReference type="ARBA" id="ARBA00022840"/>
    </source>
</evidence>
<evidence type="ECO:0000256" key="2">
    <source>
        <dbReference type="ARBA" id="ARBA00022527"/>
    </source>
</evidence>
<protein>
    <submittedName>
        <fullName evidence="16">Cysteine-rich receptor-like protein kinase 11</fullName>
    </submittedName>
</protein>
<feature type="binding site" evidence="14">
    <location>
        <position position="65"/>
    </location>
    <ligand>
        <name>ATP</name>
        <dbReference type="ChEBI" id="CHEBI:30616"/>
    </ligand>
</feature>
<reference evidence="17" key="1">
    <citation type="submission" date="2024-07" db="EMBL/GenBank/DDBJ databases">
        <title>Two chromosome-level genome assemblies of Korean endemic species Abeliophyllum distichum and Forsythia ovata (Oleaceae).</title>
        <authorList>
            <person name="Jang H."/>
        </authorList>
    </citation>
    <scope>NUCLEOTIDE SEQUENCE [LARGE SCALE GENOMIC DNA]</scope>
</reference>
<evidence type="ECO:0000259" key="15">
    <source>
        <dbReference type="PROSITE" id="PS50011"/>
    </source>
</evidence>
<keyword evidence="10" id="KW-1133">Transmembrane helix</keyword>
<dbReference type="FunFam" id="3.30.200.20:FF:000142">
    <property type="entry name" value="Cysteine-rich receptor-like protein kinase 10"/>
    <property type="match status" value="1"/>
</dbReference>
<dbReference type="InterPro" id="IPR020635">
    <property type="entry name" value="Tyr_kinase_cat_dom"/>
</dbReference>
<keyword evidence="6" id="KW-0677">Repeat</keyword>
<evidence type="ECO:0000256" key="7">
    <source>
        <dbReference type="ARBA" id="ARBA00022741"/>
    </source>
</evidence>
<evidence type="ECO:0000256" key="5">
    <source>
        <dbReference type="ARBA" id="ARBA00022729"/>
    </source>
</evidence>
<proteinExistence type="predicted"/>
<evidence type="ECO:0000256" key="6">
    <source>
        <dbReference type="ARBA" id="ARBA00022737"/>
    </source>
</evidence>
<keyword evidence="12" id="KW-0675">Receptor</keyword>
<dbReference type="Gene3D" id="3.30.200.20">
    <property type="entry name" value="Phosphorylase Kinase, domain 1"/>
    <property type="match status" value="1"/>
</dbReference>
<comment type="subcellular location">
    <subcellularLocation>
        <location evidence="1">Membrane</location>
        <topology evidence="1">Single-pass membrane protein</topology>
    </subcellularLocation>
</comment>
<evidence type="ECO:0000256" key="13">
    <source>
        <dbReference type="ARBA" id="ARBA00023180"/>
    </source>
</evidence>
<dbReference type="PROSITE" id="PS00107">
    <property type="entry name" value="PROTEIN_KINASE_ATP"/>
    <property type="match status" value="1"/>
</dbReference>